<dbReference type="Proteomes" id="UP000622638">
    <property type="component" value="Unassembled WGS sequence"/>
</dbReference>
<organism evidence="2 3">
    <name type="scientific">Pseudoduganella buxea</name>
    <dbReference type="NCBI Taxonomy" id="1949069"/>
    <lineage>
        <taxon>Bacteria</taxon>
        <taxon>Pseudomonadati</taxon>
        <taxon>Pseudomonadota</taxon>
        <taxon>Betaproteobacteria</taxon>
        <taxon>Burkholderiales</taxon>
        <taxon>Oxalobacteraceae</taxon>
        <taxon>Telluria group</taxon>
        <taxon>Pseudoduganella</taxon>
    </lineage>
</organism>
<accession>A0ABQ1K9P0</accession>
<dbReference type="RefSeq" id="WP_211517330.1">
    <property type="nucleotide sequence ID" value="NZ_BMKG01000004.1"/>
</dbReference>
<reference evidence="3" key="1">
    <citation type="journal article" date="2019" name="Int. J. Syst. Evol. Microbiol.">
        <title>The Global Catalogue of Microorganisms (GCM) 10K type strain sequencing project: providing services to taxonomists for standard genome sequencing and annotation.</title>
        <authorList>
            <consortium name="The Broad Institute Genomics Platform"/>
            <consortium name="The Broad Institute Genome Sequencing Center for Infectious Disease"/>
            <person name="Wu L."/>
            <person name="Ma J."/>
        </authorList>
    </citation>
    <scope>NUCLEOTIDE SEQUENCE [LARGE SCALE GENOMIC DNA]</scope>
    <source>
        <strain evidence="3">CGMCC 1.15931</strain>
    </source>
</reference>
<dbReference type="Gene3D" id="2.180.10.10">
    <property type="entry name" value="RHS repeat-associated core"/>
    <property type="match status" value="1"/>
</dbReference>
<dbReference type="Pfam" id="PF05593">
    <property type="entry name" value="RHS_repeat"/>
    <property type="match status" value="1"/>
</dbReference>
<protein>
    <recommendedName>
        <fullName evidence="4">RHS repeat protein</fullName>
    </recommendedName>
</protein>
<dbReference type="EMBL" id="BMKG01000004">
    <property type="protein sequence ID" value="GGB92538.1"/>
    <property type="molecule type" value="Genomic_DNA"/>
</dbReference>
<keyword evidence="1" id="KW-0732">Signal</keyword>
<gene>
    <name evidence="2" type="ORF">GCM10011572_13150</name>
</gene>
<dbReference type="InterPro" id="IPR031325">
    <property type="entry name" value="RHS_repeat"/>
</dbReference>
<dbReference type="NCBIfam" id="TIGR01643">
    <property type="entry name" value="YD_repeat_2x"/>
    <property type="match status" value="1"/>
</dbReference>
<dbReference type="InterPro" id="IPR006530">
    <property type="entry name" value="YD"/>
</dbReference>
<keyword evidence="3" id="KW-1185">Reference proteome</keyword>
<evidence type="ECO:0000313" key="3">
    <source>
        <dbReference type="Proteomes" id="UP000622638"/>
    </source>
</evidence>
<proteinExistence type="predicted"/>
<evidence type="ECO:0000256" key="1">
    <source>
        <dbReference type="SAM" id="SignalP"/>
    </source>
</evidence>
<feature type="chain" id="PRO_5045314549" description="RHS repeat protein" evidence="1">
    <location>
        <begin position="30"/>
        <end position="73"/>
    </location>
</feature>
<feature type="signal peptide" evidence="1">
    <location>
        <begin position="1"/>
        <end position="29"/>
    </location>
</feature>
<evidence type="ECO:0008006" key="4">
    <source>
        <dbReference type="Google" id="ProtNLM"/>
    </source>
</evidence>
<sequence>MRSLKSACRPLFRMLVPVLAASAASIALAGSVTYTYDTLGRLSKATYSNGVVITYAYDAAGNRTVVTVTGAPS</sequence>
<name>A0ABQ1K9P0_9BURK</name>
<evidence type="ECO:0000313" key="2">
    <source>
        <dbReference type="EMBL" id="GGB92538.1"/>
    </source>
</evidence>
<comment type="caution">
    <text evidence="2">The sequence shown here is derived from an EMBL/GenBank/DDBJ whole genome shotgun (WGS) entry which is preliminary data.</text>
</comment>